<comment type="similarity">
    <text evidence="1">Belongs to the cycloisomerase 2 family.</text>
</comment>
<dbReference type="GO" id="GO:0016853">
    <property type="term" value="F:isomerase activity"/>
    <property type="evidence" value="ECO:0007669"/>
    <property type="project" value="UniProtKB-KW"/>
</dbReference>
<gene>
    <name evidence="3" type="ORF">BCL32_6533</name>
</gene>
<dbReference type="PANTHER" id="PTHR30344">
    <property type="entry name" value="6-PHOSPHOGLUCONOLACTONASE-RELATED"/>
    <property type="match status" value="1"/>
</dbReference>
<evidence type="ECO:0000256" key="1">
    <source>
        <dbReference type="ARBA" id="ARBA00005564"/>
    </source>
</evidence>
<dbReference type="RefSeq" id="WP_022718032.1">
    <property type="nucleotide sequence ID" value="NZ_ATTQ01000020.1"/>
</dbReference>
<dbReference type="GO" id="GO:0006006">
    <property type="term" value="P:glucose metabolic process"/>
    <property type="evidence" value="ECO:0007669"/>
    <property type="project" value="UniProtKB-KW"/>
</dbReference>
<dbReference type="AlphaFoldDB" id="A0A559SUZ0"/>
<evidence type="ECO:0000313" key="4">
    <source>
        <dbReference type="Proteomes" id="UP000319824"/>
    </source>
</evidence>
<reference evidence="3 4" key="1">
    <citation type="submission" date="2019-06" db="EMBL/GenBank/DDBJ databases">
        <title>Pac Bio to generate improved reference genome sequences for organisms with transposon mutant libraries (support for FEBA project).</title>
        <authorList>
            <person name="Blow M."/>
        </authorList>
    </citation>
    <scope>NUCLEOTIDE SEQUENCE [LARGE SCALE GENOMIC DNA]</scope>
    <source>
        <strain evidence="3 4">USDA 1844</strain>
    </source>
</reference>
<dbReference type="InterPro" id="IPR011048">
    <property type="entry name" value="Haem_d1_sf"/>
</dbReference>
<dbReference type="PANTHER" id="PTHR30344:SF1">
    <property type="entry name" value="6-PHOSPHOGLUCONOLACTONASE"/>
    <property type="match status" value="1"/>
</dbReference>
<proteinExistence type="inferred from homology"/>
<dbReference type="InterPro" id="IPR019405">
    <property type="entry name" value="Lactonase_7-beta_prop"/>
</dbReference>
<dbReference type="InterPro" id="IPR015943">
    <property type="entry name" value="WD40/YVTN_repeat-like_dom_sf"/>
</dbReference>
<dbReference type="Pfam" id="PF10282">
    <property type="entry name" value="Lactonase"/>
    <property type="match status" value="1"/>
</dbReference>
<accession>A0A559SUZ0</accession>
<organism evidence="3 4">
    <name type="scientific">Rhizobium mongolense USDA 1844</name>
    <dbReference type="NCBI Taxonomy" id="1079460"/>
    <lineage>
        <taxon>Bacteria</taxon>
        <taxon>Pseudomonadati</taxon>
        <taxon>Pseudomonadota</taxon>
        <taxon>Alphaproteobacteria</taxon>
        <taxon>Hyphomicrobiales</taxon>
        <taxon>Rhizobiaceae</taxon>
        <taxon>Rhizobium/Agrobacterium group</taxon>
        <taxon>Rhizobium</taxon>
    </lineage>
</organism>
<dbReference type="Proteomes" id="UP000319824">
    <property type="component" value="Unassembled WGS sequence"/>
</dbReference>
<keyword evidence="2" id="KW-0119">Carbohydrate metabolism</keyword>
<dbReference type="Gene3D" id="2.130.10.10">
    <property type="entry name" value="YVTN repeat-like/Quinoprotein amine dehydrogenase"/>
    <property type="match status" value="1"/>
</dbReference>
<evidence type="ECO:0000256" key="2">
    <source>
        <dbReference type="ARBA" id="ARBA00022526"/>
    </source>
</evidence>
<keyword evidence="3" id="KW-0413">Isomerase</keyword>
<keyword evidence="2" id="KW-0313">Glucose metabolism</keyword>
<sequence>MTLFAYVGCRTTRERNARGEGISVYKVDSSTGSWSLLQVLPTEENPSFLALHPTLDVLYSVHGDLDLVTSYAISPDGRIEATGKQSTRGRNPVHLALNHTNRWLVVPNYKTDSLVSLPVSEDGSLSAIADLCELKGTLGPHKLEQDYGRPHHSPFSPSGKWIVVPEKGNDQVTVLKLDEASGHLSIVHREPARENAGPRHIAFHPTLPKAYVLNELDSTVTTYDFDDRQGVLTSVDVLSALPRNFCGNSRASEIEISADGRHLYTSNRGHDSITTFSVAFNGQLTASHWTCSEGQTPRFFAMDPDQCWLYVANEDSDMIVPFRRNEDGSLARGGQEVRVGSPTSIVFREA</sequence>
<protein>
    <submittedName>
        <fullName evidence="3">6-phosphogluconolactonase (Cycloisomerase 2 family)</fullName>
    </submittedName>
</protein>
<evidence type="ECO:0000313" key="3">
    <source>
        <dbReference type="EMBL" id="TVZ66177.1"/>
    </source>
</evidence>
<dbReference type="SUPFAM" id="SSF51004">
    <property type="entry name" value="C-terminal (heme d1) domain of cytochrome cd1-nitrite reductase"/>
    <property type="match status" value="1"/>
</dbReference>
<name>A0A559SUZ0_9HYPH</name>
<comment type="caution">
    <text evidence="3">The sequence shown here is derived from an EMBL/GenBank/DDBJ whole genome shotgun (WGS) entry which is preliminary data.</text>
</comment>
<dbReference type="GO" id="GO:0017057">
    <property type="term" value="F:6-phosphogluconolactonase activity"/>
    <property type="evidence" value="ECO:0007669"/>
    <property type="project" value="TreeGrafter"/>
</dbReference>
<dbReference type="EMBL" id="VISO01000003">
    <property type="protein sequence ID" value="TVZ66177.1"/>
    <property type="molecule type" value="Genomic_DNA"/>
</dbReference>
<dbReference type="InterPro" id="IPR050282">
    <property type="entry name" value="Cycloisomerase_2"/>
</dbReference>